<dbReference type="InterPro" id="IPR001387">
    <property type="entry name" value="Cro/C1-type_HTH"/>
</dbReference>
<dbReference type="SMART" id="SM00530">
    <property type="entry name" value="HTH_XRE"/>
    <property type="match status" value="1"/>
</dbReference>
<evidence type="ECO:0000313" key="3">
    <source>
        <dbReference type="Proteomes" id="UP000318331"/>
    </source>
</evidence>
<comment type="caution">
    <text evidence="2">The sequence shown here is derived from an EMBL/GenBank/DDBJ whole genome shotgun (WGS) entry which is preliminary data.</text>
</comment>
<organism evidence="2 3">
    <name type="scientific">Klugiella xanthotipulae</name>
    <dbReference type="NCBI Taxonomy" id="244735"/>
    <lineage>
        <taxon>Bacteria</taxon>
        <taxon>Bacillati</taxon>
        <taxon>Actinomycetota</taxon>
        <taxon>Actinomycetes</taxon>
        <taxon>Micrococcales</taxon>
        <taxon>Microbacteriaceae</taxon>
        <taxon>Klugiella</taxon>
    </lineage>
</organism>
<keyword evidence="3" id="KW-1185">Reference proteome</keyword>
<reference evidence="2 3" key="1">
    <citation type="submission" date="2019-06" db="EMBL/GenBank/DDBJ databases">
        <title>Sequencing the genomes of 1000 actinobacteria strains.</title>
        <authorList>
            <person name="Klenk H.-P."/>
        </authorList>
    </citation>
    <scope>NUCLEOTIDE SEQUENCE [LARGE SCALE GENOMIC DNA]</scope>
    <source>
        <strain evidence="2 3">DSM 18031</strain>
    </source>
</reference>
<dbReference type="PROSITE" id="PS50943">
    <property type="entry name" value="HTH_CROC1"/>
    <property type="match status" value="1"/>
</dbReference>
<evidence type="ECO:0000259" key="1">
    <source>
        <dbReference type="PROSITE" id="PS50943"/>
    </source>
</evidence>
<dbReference type="Pfam" id="PF01381">
    <property type="entry name" value="HTH_3"/>
    <property type="match status" value="1"/>
</dbReference>
<gene>
    <name evidence="2" type="ORF">FB466_1203</name>
</gene>
<name>A0A543I6X9_9MICO</name>
<accession>A0A543I6X9</accession>
<dbReference type="AlphaFoldDB" id="A0A543I6X9"/>
<sequence>MNVMSAPHSEAARILGSRIREHRLAIQVSQMDLADLASMHFTNLGKIERGEANPSLTTIVRIAVALDTDPGKLVAGIAGDDLPDRSHRVTAADLIRERQKGNS</sequence>
<dbReference type="EMBL" id="VFPN01000001">
    <property type="protein sequence ID" value="TQM66363.1"/>
    <property type="molecule type" value="Genomic_DNA"/>
</dbReference>
<dbReference type="SUPFAM" id="SSF47413">
    <property type="entry name" value="lambda repressor-like DNA-binding domains"/>
    <property type="match status" value="1"/>
</dbReference>
<dbReference type="Proteomes" id="UP000318331">
    <property type="component" value="Unassembled WGS sequence"/>
</dbReference>
<proteinExistence type="predicted"/>
<protein>
    <submittedName>
        <fullName evidence="2">Transcriptional regulator with XRE-family HTH domain</fullName>
    </submittedName>
</protein>
<evidence type="ECO:0000313" key="2">
    <source>
        <dbReference type="EMBL" id="TQM66363.1"/>
    </source>
</evidence>
<dbReference type="InterPro" id="IPR010982">
    <property type="entry name" value="Lambda_DNA-bd_dom_sf"/>
</dbReference>
<dbReference type="Gene3D" id="1.10.260.40">
    <property type="entry name" value="lambda repressor-like DNA-binding domains"/>
    <property type="match status" value="1"/>
</dbReference>
<dbReference type="CDD" id="cd00093">
    <property type="entry name" value="HTH_XRE"/>
    <property type="match status" value="1"/>
</dbReference>
<feature type="domain" description="HTH cro/C1-type" evidence="1">
    <location>
        <begin position="19"/>
        <end position="73"/>
    </location>
</feature>
<dbReference type="GO" id="GO:0003677">
    <property type="term" value="F:DNA binding"/>
    <property type="evidence" value="ECO:0007669"/>
    <property type="project" value="InterPro"/>
</dbReference>